<evidence type="ECO:0000313" key="2">
    <source>
        <dbReference type="Proteomes" id="UP000037939"/>
    </source>
</evidence>
<evidence type="ECO:0008006" key="3">
    <source>
        <dbReference type="Google" id="ProtNLM"/>
    </source>
</evidence>
<organism evidence="1 2">
    <name type="scientific">Amantichitinum ursilacus</name>
    <dbReference type="NCBI Taxonomy" id="857265"/>
    <lineage>
        <taxon>Bacteria</taxon>
        <taxon>Pseudomonadati</taxon>
        <taxon>Pseudomonadota</taxon>
        <taxon>Betaproteobacteria</taxon>
        <taxon>Neisseriales</taxon>
        <taxon>Chitinibacteraceae</taxon>
        <taxon>Amantichitinum</taxon>
    </lineage>
</organism>
<dbReference type="EMBL" id="LAQT01000016">
    <property type="protein sequence ID" value="KPC51526.1"/>
    <property type="molecule type" value="Genomic_DNA"/>
</dbReference>
<dbReference type="AlphaFoldDB" id="A0A0N1JS91"/>
<dbReference type="RefSeq" id="WP_053938727.1">
    <property type="nucleotide sequence ID" value="NZ_LAQT01000016.1"/>
</dbReference>
<dbReference type="OrthoDB" id="262740at2"/>
<dbReference type="Proteomes" id="UP000037939">
    <property type="component" value="Unassembled WGS sequence"/>
</dbReference>
<evidence type="ECO:0000313" key="1">
    <source>
        <dbReference type="EMBL" id="KPC51526.1"/>
    </source>
</evidence>
<reference evidence="1 2" key="1">
    <citation type="submission" date="2015-07" db="EMBL/GenBank/DDBJ databases">
        <title>Draft genome sequence of the Amantichitinum ursilacus IGB-41, a new chitin-degrading bacterium.</title>
        <authorList>
            <person name="Kirstahler P."/>
            <person name="Guenther M."/>
            <person name="Grumaz C."/>
            <person name="Rupp S."/>
            <person name="Zibek S."/>
            <person name="Sohn K."/>
        </authorList>
    </citation>
    <scope>NUCLEOTIDE SEQUENCE [LARGE SCALE GENOMIC DNA]</scope>
    <source>
        <strain evidence="1 2">IGB-41</strain>
    </source>
</reference>
<protein>
    <recommendedName>
        <fullName evidence="3">Phage late control gene D protein (GPD)</fullName>
    </recommendedName>
</protein>
<gene>
    <name evidence="1" type="ORF">WG78_15455</name>
</gene>
<accession>A0A0N1JS91</accession>
<sequence>MLKGIHLTLLVGPAIPIPVPKVMMDMLLNVTVTSAAGARSGFQLSFALENNSPLHTLLILSGGRVPWLRVMILITLNSMPTVIMDGMITKQEVTGSNEPGQSTLTITGEDLSVAMDQQVFSGLPYPALPVEARVALIVAKYAMLGMVPLVIPQIFSDVPIPVDKIPVHEGTDLAYIQRLAKDAGYVFYVDCGPAPGMNIAYWGPEIKLGLPQPALNLGMDAASNVENISFAIDNTKSTLPIVFIQNQITKFPIPLPIPDISLINPPLGLLAPVPKSITLLNETAKLSPMQALSKGLAAAATGADVVTASGALDVLRYGNVLKARELVGVRGAGPAFDGMYYVKNVSSTIKQGEFKQKFTLTRNGLISTLPRVPV</sequence>
<name>A0A0N1JS91_9NEIS</name>
<proteinExistence type="predicted"/>
<comment type="caution">
    <text evidence="1">The sequence shown here is derived from an EMBL/GenBank/DDBJ whole genome shotgun (WGS) entry which is preliminary data.</text>
</comment>
<keyword evidence="2" id="KW-1185">Reference proteome</keyword>
<dbReference type="STRING" id="857265.WG78_15455"/>
<dbReference type="PATRIC" id="fig|857265.3.peg.3177"/>